<sequence>MRISAFAITLLSAVSTLSGQVHAIEYLYRGDSRGPTVLKGENPAGFKAWGYDRPDGTLEGHITKKLQYPLRDPFISTSRDHKIAVEFSQRPHNPNPVGWVYYLDPNKIEEEKHDAAAYWTQKGKKNPYQREQEIAIHHYIPWSAVVKVERVEDFKARAWKVPGLGSEAGPSKIDTKKPDSHAPETRPQSPAPGDKPASVSVNPAPVTNNGSKLPIPVPKTGETPDNDSVVKPAPGTKPGPATNASSKIPVLVPKPARKPGKKGDKRHARDFSHDDETGANINADEEIL</sequence>
<dbReference type="AlphaFoldDB" id="A0A6J3MJ69"/>
<feature type="compositionally biased region" description="Basic and acidic residues" evidence="1">
    <location>
        <begin position="267"/>
        <end position="276"/>
    </location>
</feature>
<reference evidence="4" key="2">
    <citation type="submission" date="2020-04" db="EMBL/GenBank/DDBJ databases">
        <authorList>
            <consortium name="NCBI Genome Project"/>
        </authorList>
    </citation>
    <scope>NUCLEOTIDE SEQUENCE</scope>
    <source>
        <strain evidence="4">CBS 342.82</strain>
    </source>
</reference>
<feature type="compositionally biased region" description="Basic and acidic residues" evidence="1">
    <location>
        <begin position="173"/>
        <end position="184"/>
    </location>
</feature>
<evidence type="ECO:0000256" key="2">
    <source>
        <dbReference type="SAM" id="SignalP"/>
    </source>
</evidence>
<feature type="signal peptide" evidence="2">
    <location>
        <begin position="1"/>
        <end position="23"/>
    </location>
</feature>
<dbReference type="OrthoDB" id="3767032at2759"/>
<dbReference type="GeneID" id="54366124"/>
<gene>
    <name evidence="4" type="ORF">K489DRAFT_428220</name>
</gene>
<reference evidence="4" key="3">
    <citation type="submission" date="2025-08" db="UniProtKB">
        <authorList>
            <consortium name="RefSeq"/>
        </authorList>
    </citation>
    <scope>IDENTIFICATION</scope>
    <source>
        <strain evidence="4">CBS 342.82</strain>
    </source>
</reference>
<evidence type="ECO:0000256" key="1">
    <source>
        <dbReference type="SAM" id="MobiDB-lite"/>
    </source>
</evidence>
<name>A0A6J3MJ69_9PEZI</name>
<keyword evidence="2" id="KW-0732">Signal</keyword>
<feature type="compositionally biased region" description="Polar residues" evidence="1">
    <location>
        <begin position="199"/>
        <end position="211"/>
    </location>
</feature>
<evidence type="ECO:0000313" key="4">
    <source>
        <dbReference type="RefSeq" id="XP_033464989.1"/>
    </source>
</evidence>
<evidence type="ECO:0000313" key="3">
    <source>
        <dbReference type="Proteomes" id="UP000504637"/>
    </source>
</evidence>
<dbReference type="RefSeq" id="XP_033464989.1">
    <property type="nucleotide sequence ID" value="XM_033608324.1"/>
</dbReference>
<proteinExistence type="predicted"/>
<dbReference type="Gene3D" id="3.90.210.10">
    <property type="entry name" value="Heat-Labile Enterotoxin, subunit A"/>
    <property type="match status" value="1"/>
</dbReference>
<organism evidence="4">
    <name type="scientific">Dissoconium aciculare CBS 342.82</name>
    <dbReference type="NCBI Taxonomy" id="1314786"/>
    <lineage>
        <taxon>Eukaryota</taxon>
        <taxon>Fungi</taxon>
        <taxon>Dikarya</taxon>
        <taxon>Ascomycota</taxon>
        <taxon>Pezizomycotina</taxon>
        <taxon>Dothideomycetes</taxon>
        <taxon>Dothideomycetidae</taxon>
        <taxon>Mycosphaerellales</taxon>
        <taxon>Dissoconiaceae</taxon>
        <taxon>Dissoconium</taxon>
    </lineage>
</organism>
<feature type="compositionally biased region" description="Basic residues" evidence="1">
    <location>
        <begin position="255"/>
        <end position="266"/>
    </location>
</feature>
<dbReference type="SUPFAM" id="SSF56399">
    <property type="entry name" value="ADP-ribosylation"/>
    <property type="match status" value="1"/>
</dbReference>
<keyword evidence="3" id="KW-1185">Reference proteome</keyword>
<protein>
    <submittedName>
        <fullName evidence="4">ADP-ribosylation</fullName>
    </submittedName>
</protein>
<reference evidence="4" key="1">
    <citation type="submission" date="2020-01" db="EMBL/GenBank/DDBJ databases">
        <authorList>
            <consortium name="DOE Joint Genome Institute"/>
            <person name="Haridas S."/>
            <person name="Albert R."/>
            <person name="Binder M."/>
            <person name="Bloem J."/>
            <person name="Labutti K."/>
            <person name="Salamov A."/>
            <person name="Andreopoulos B."/>
            <person name="Baker S.E."/>
            <person name="Barry K."/>
            <person name="Bills G."/>
            <person name="Bluhm B.H."/>
            <person name="Cannon C."/>
            <person name="Castanera R."/>
            <person name="Culley D.E."/>
            <person name="Daum C."/>
            <person name="Ezra D."/>
            <person name="Gonzalez J.B."/>
            <person name="Henrissat B."/>
            <person name="Kuo A."/>
            <person name="Liang C."/>
            <person name="Lipzen A."/>
            <person name="Lutzoni F."/>
            <person name="Magnuson J."/>
            <person name="Mondo S."/>
            <person name="Nolan M."/>
            <person name="Ohm R."/>
            <person name="Pangilinan J."/>
            <person name="Park H.-J."/>
            <person name="Ramirez L."/>
            <person name="Alfaro M."/>
            <person name="Sun H."/>
            <person name="Tritt A."/>
            <person name="Yoshinaga Y."/>
            <person name="Zwiers L.-H."/>
            <person name="Turgeon B.G."/>
            <person name="Goodwin S.B."/>
            <person name="Spatafora J.W."/>
            <person name="Crous P.W."/>
            <person name="Grigoriev I.V."/>
        </authorList>
    </citation>
    <scope>NUCLEOTIDE SEQUENCE</scope>
    <source>
        <strain evidence="4">CBS 342.82</strain>
    </source>
</reference>
<accession>A0A6J3MJ69</accession>
<dbReference type="Proteomes" id="UP000504637">
    <property type="component" value="Unplaced"/>
</dbReference>
<feature type="region of interest" description="Disordered" evidence="1">
    <location>
        <begin position="162"/>
        <end position="288"/>
    </location>
</feature>
<feature type="chain" id="PRO_5026719798" evidence="2">
    <location>
        <begin position="24"/>
        <end position="288"/>
    </location>
</feature>